<sequence length="64" mass="7576">MDRNNKRGVILDRLAKGQVRIQDPGLDSRCRVAYGTRLGNDKKGVIFYFIFDIFYWRGWGYFLV</sequence>
<evidence type="ECO:0000313" key="2">
    <source>
        <dbReference type="EMBL" id="OGB85699.1"/>
    </source>
</evidence>
<keyword evidence="1" id="KW-0472">Membrane</keyword>
<proteinExistence type="predicted"/>
<gene>
    <name evidence="2" type="ORF">A2994_03010</name>
</gene>
<reference evidence="2 3" key="1">
    <citation type="journal article" date="2016" name="Nat. Commun.">
        <title>Thousands of microbial genomes shed light on interconnected biogeochemical processes in an aquifer system.</title>
        <authorList>
            <person name="Anantharaman K."/>
            <person name="Brown C.T."/>
            <person name="Hug L.A."/>
            <person name="Sharon I."/>
            <person name="Castelle C.J."/>
            <person name="Probst A.J."/>
            <person name="Thomas B.C."/>
            <person name="Singh A."/>
            <person name="Wilkins M.J."/>
            <person name="Karaoz U."/>
            <person name="Brodie E.L."/>
            <person name="Williams K.H."/>
            <person name="Hubbard S.S."/>
            <person name="Banfield J.F."/>
        </authorList>
    </citation>
    <scope>NUCLEOTIDE SEQUENCE [LARGE SCALE GENOMIC DNA]</scope>
</reference>
<accession>A0A1F4PPZ8</accession>
<name>A0A1F4PPZ8_UNCK3</name>
<protein>
    <submittedName>
        <fullName evidence="2">Uncharacterized protein</fullName>
    </submittedName>
</protein>
<keyword evidence="1" id="KW-0812">Transmembrane</keyword>
<feature type="transmembrane region" description="Helical" evidence="1">
    <location>
        <begin position="45"/>
        <end position="62"/>
    </location>
</feature>
<dbReference type="EMBL" id="METE01000001">
    <property type="protein sequence ID" value="OGB85699.1"/>
    <property type="molecule type" value="Genomic_DNA"/>
</dbReference>
<evidence type="ECO:0000256" key="1">
    <source>
        <dbReference type="SAM" id="Phobius"/>
    </source>
</evidence>
<comment type="caution">
    <text evidence="2">The sequence shown here is derived from an EMBL/GenBank/DDBJ whole genome shotgun (WGS) entry which is preliminary data.</text>
</comment>
<organism evidence="2 3">
    <name type="scientific">candidate division Kazan bacterium RIFCSPLOWO2_01_FULL_48_13</name>
    <dbReference type="NCBI Taxonomy" id="1798539"/>
    <lineage>
        <taxon>Bacteria</taxon>
        <taxon>Bacteria division Kazan-3B-28</taxon>
    </lineage>
</organism>
<keyword evidence="1" id="KW-1133">Transmembrane helix</keyword>
<dbReference type="AlphaFoldDB" id="A0A1F4PPZ8"/>
<dbReference type="Proteomes" id="UP000179010">
    <property type="component" value="Unassembled WGS sequence"/>
</dbReference>
<evidence type="ECO:0000313" key="3">
    <source>
        <dbReference type="Proteomes" id="UP000179010"/>
    </source>
</evidence>